<dbReference type="AlphaFoldDB" id="A0AAV6VT69"/>
<dbReference type="GO" id="GO:0005886">
    <property type="term" value="C:plasma membrane"/>
    <property type="evidence" value="ECO:0007669"/>
    <property type="project" value="TreeGrafter"/>
</dbReference>
<evidence type="ECO:0000259" key="11">
    <source>
        <dbReference type="Pfam" id="PF07885"/>
    </source>
</evidence>
<evidence type="ECO:0000256" key="9">
    <source>
        <dbReference type="SAM" id="MobiDB-lite"/>
    </source>
</evidence>
<comment type="similarity">
    <text evidence="8">Belongs to the two pore domain potassium channel (TC 1.A.1.8) family.</text>
</comment>
<dbReference type="Pfam" id="PF07885">
    <property type="entry name" value="Ion_trans_2"/>
    <property type="match status" value="2"/>
</dbReference>
<dbReference type="SUPFAM" id="SSF81324">
    <property type="entry name" value="Voltage-gated potassium channels"/>
    <property type="match status" value="2"/>
</dbReference>
<feature type="transmembrane region" description="Helical" evidence="10">
    <location>
        <begin position="205"/>
        <end position="225"/>
    </location>
</feature>
<dbReference type="InterPro" id="IPR003280">
    <property type="entry name" value="2pore_dom_K_chnl"/>
</dbReference>
<name>A0AAV6VT69_9ARAC</name>
<organism evidence="12 13">
    <name type="scientific">Oedothorax gibbosus</name>
    <dbReference type="NCBI Taxonomy" id="931172"/>
    <lineage>
        <taxon>Eukaryota</taxon>
        <taxon>Metazoa</taxon>
        <taxon>Ecdysozoa</taxon>
        <taxon>Arthropoda</taxon>
        <taxon>Chelicerata</taxon>
        <taxon>Arachnida</taxon>
        <taxon>Araneae</taxon>
        <taxon>Araneomorphae</taxon>
        <taxon>Entelegynae</taxon>
        <taxon>Araneoidea</taxon>
        <taxon>Linyphiidae</taxon>
        <taxon>Erigoninae</taxon>
        <taxon>Oedothorax</taxon>
    </lineage>
</organism>
<evidence type="ECO:0000313" key="12">
    <source>
        <dbReference type="EMBL" id="KAG8198978.1"/>
    </source>
</evidence>
<sequence>MFMLLEDLEGLHRIPPDISNTNFTKIEPILLNQGFTNSEITSIIQTWKPEESYNFLSGKITEDSITWTFINSFVFSFHICSTIGYGDVAPKTSQGQLICIFYGIIGIPIHILFFKILSHSYHEAYAETTMLVKGDSQNVGMKLLAGLCFFAPWATTLVLVPATIFMFTDKWTFLEGIYYCFITLTTVGLGDYVAGEKMKKDNFYILYKISTLMWIMYGLAFFLMMMDLLSRQFTKFCLFRVEIKDRKLNVFRVGMDIERLDVHFRLLKPEGMEFSTGILEEEQKPIHAKLFRDEHLRHMYSVARHLQALISEDLGQKGSTKDLTISYAPRSKSNEKDISVENSPTN</sequence>
<reference evidence="12 13" key="1">
    <citation type="journal article" date="2022" name="Nat. Ecol. Evol.">
        <title>A masculinizing supergene underlies an exaggerated male reproductive morph in a spider.</title>
        <authorList>
            <person name="Hendrickx F."/>
            <person name="De Corte Z."/>
            <person name="Sonet G."/>
            <person name="Van Belleghem S.M."/>
            <person name="Kostlbacher S."/>
            <person name="Vangestel C."/>
        </authorList>
    </citation>
    <scope>NUCLEOTIDE SEQUENCE [LARGE SCALE GENOMIC DNA]</scope>
    <source>
        <strain evidence="12">W744_W776</strain>
    </source>
</reference>
<dbReference type="PANTHER" id="PTHR11003">
    <property type="entry name" value="POTASSIUM CHANNEL, SUBFAMILY K"/>
    <property type="match status" value="1"/>
</dbReference>
<keyword evidence="4 10" id="KW-1133">Transmembrane helix</keyword>
<dbReference type="PRINTS" id="PR01333">
    <property type="entry name" value="2POREKCHANEL"/>
</dbReference>
<protein>
    <recommendedName>
        <fullName evidence="11">Potassium channel domain-containing protein</fullName>
    </recommendedName>
</protein>
<feature type="domain" description="Potassium channel" evidence="11">
    <location>
        <begin position="64"/>
        <end position="117"/>
    </location>
</feature>
<keyword evidence="6 10" id="KW-0472">Membrane</keyword>
<proteinExistence type="inferred from homology"/>
<keyword evidence="5 8" id="KW-0406">Ion transport</keyword>
<keyword evidence="3 8" id="KW-0812">Transmembrane</keyword>
<dbReference type="GO" id="GO:0030322">
    <property type="term" value="P:stabilization of membrane potential"/>
    <property type="evidence" value="ECO:0007669"/>
    <property type="project" value="TreeGrafter"/>
</dbReference>
<evidence type="ECO:0000256" key="5">
    <source>
        <dbReference type="ARBA" id="ARBA00023065"/>
    </source>
</evidence>
<gene>
    <name evidence="12" type="ORF">JTE90_001778</name>
</gene>
<evidence type="ECO:0000256" key="8">
    <source>
        <dbReference type="RuleBase" id="RU003857"/>
    </source>
</evidence>
<dbReference type="InterPro" id="IPR013099">
    <property type="entry name" value="K_chnl_dom"/>
</dbReference>
<evidence type="ECO:0000256" key="10">
    <source>
        <dbReference type="SAM" id="Phobius"/>
    </source>
</evidence>
<dbReference type="GO" id="GO:0015271">
    <property type="term" value="F:outward rectifier potassium channel activity"/>
    <property type="evidence" value="ECO:0007669"/>
    <property type="project" value="TreeGrafter"/>
</dbReference>
<evidence type="ECO:0000256" key="3">
    <source>
        <dbReference type="ARBA" id="ARBA00022692"/>
    </source>
</evidence>
<evidence type="ECO:0000256" key="7">
    <source>
        <dbReference type="ARBA" id="ARBA00023303"/>
    </source>
</evidence>
<keyword evidence="2 8" id="KW-0813">Transport</keyword>
<comment type="subcellular location">
    <subcellularLocation>
        <location evidence="1">Membrane</location>
        <topology evidence="1">Multi-pass membrane protein</topology>
    </subcellularLocation>
</comment>
<comment type="caution">
    <text evidence="12">The sequence shown here is derived from an EMBL/GenBank/DDBJ whole genome shotgun (WGS) entry which is preliminary data.</text>
</comment>
<evidence type="ECO:0000313" key="13">
    <source>
        <dbReference type="Proteomes" id="UP000827092"/>
    </source>
</evidence>
<evidence type="ECO:0000256" key="6">
    <source>
        <dbReference type="ARBA" id="ARBA00023136"/>
    </source>
</evidence>
<keyword evidence="7 8" id="KW-0407">Ion channel</keyword>
<accession>A0AAV6VT69</accession>
<dbReference type="Gene3D" id="1.10.287.70">
    <property type="match status" value="1"/>
</dbReference>
<feature type="domain" description="Potassium channel" evidence="11">
    <location>
        <begin position="155"/>
        <end position="234"/>
    </location>
</feature>
<feature type="transmembrane region" description="Helical" evidence="10">
    <location>
        <begin position="176"/>
        <end position="193"/>
    </location>
</feature>
<evidence type="ECO:0000256" key="1">
    <source>
        <dbReference type="ARBA" id="ARBA00004141"/>
    </source>
</evidence>
<dbReference type="PANTHER" id="PTHR11003:SF334">
    <property type="entry name" value="FI03418P"/>
    <property type="match status" value="1"/>
</dbReference>
<feature type="transmembrane region" description="Helical" evidence="10">
    <location>
        <begin position="97"/>
        <end position="117"/>
    </location>
</feature>
<evidence type="ECO:0000256" key="4">
    <source>
        <dbReference type="ARBA" id="ARBA00022989"/>
    </source>
</evidence>
<dbReference type="EMBL" id="JAFNEN010000033">
    <property type="protein sequence ID" value="KAG8198978.1"/>
    <property type="molecule type" value="Genomic_DNA"/>
</dbReference>
<keyword evidence="13" id="KW-1185">Reference proteome</keyword>
<dbReference type="Proteomes" id="UP000827092">
    <property type="component" value="Unassembled WGS sequence"/>
</dbReference>
<dbReference type="GO" id="GO:0022841">
    <property type="term" value="F:potassium ion leak channel activity"/>
    <property type="evidence" value="ECO:0007669"/>
    <property type="project" value="TreeGrafter"/>
</dbReference>
<feature type="transmembrane region" description="Helical" evidence="10">
    <location>
        <begin position="143"/>
        <end position="164"/>
    </location>
</feature>
<evidence type="ECO:0000256" key="2">
    <source>
        <dbReference type="ARBA" id="ARBA00022448"/>
    </source>
</evidence>
<feature type="region of interest" description="Disordered" evidence="9">
    <location>
        <begin position="325"/>
        <end position="346"/>
    </location>
</feature>